<dbReference type="GO" id="GO:0004674">
    <property type="term" value="F:protein serine/threonine kinase activity"/>
    <property type="evidence" value="ECO:0007669"/>
    <property type="project" value="UniProtKB-KW"/>
</dbReference>
<feature type="compositionally biased region" description="Low complexity" evidence="1">
    <location>
        <begin position="141"/>
        <end position="156"/>
    </location>
</feature>
<keyword evidence="3" id="KW-1185">Reference proteome</keyword>
<keyword evidence="2" id="KW-0723">Serine/threonine-protein kinase</keyword>
<feature type="region of interest" description="Disordered" evidence="1">
    <location>
        <begin position="1"/>
        <end position="28"/>
    </location>
</feature>
<reference evidence="2 3" key="1">
    <citation type="submission" date="2024-04" db="EMBL/GenBank/DDBJ databases">
        <title>Polymorphospora sp. isolated from Baiyangdian Lake in Xiong'an New Area.</title>
        <authorList>
            <person name="Zhang X."/>
            <person name="Liu J."/>
        </authorList>
    </citation>
    <scope>NUCLEOTIDE SEQUENCE [LARGE SCALE GENOMIC DNA]</scope>
    <source>
        <strain evidence="2 3">2-325</strain>
    </source>
</reference>
<keyword evidence="2" id="KW-0418">Kinase</keyword>
<dbReference type="Proteomes" id="UP001582793">
    <property type="component" value="Unassembled WGS sequence"/>
</dbReference>
<feature type="region of interest" description="Disordered" evidence="1">
    <location>
        <begin position="124"/>
        <end position="156"/>
    </location>
</feature>
<feature type="non-terminal residue" evidence="2">
    <location>
        <position position="156"/>
    </location>
</feature>
<feature type="compositionally biased region" description="Basic and acidic residues" evidence="1">
    <location>
        <begin position="128"/>
        <end position="140"/>
    </location>
</feature>
<organism evidence="2 3">
    <name type="scientific">Polymorphospora lycopeni</name>
    <dbReference type="NCBI Taxonomy" id="3140240"/>
    <lineage>
        <taxon>Bacteria</taxon>
        <taxon>Bacillati</taxon>
        <taxon>Actinomycetota</taxon>
        <taxon>Actinomycetes</taxon>
        <taxon>Micromonosporales</taxon>
        <taxon>Micromonosporaceae</taxon>
        <taxon>Polymorphospora</taxon>
    </lineage>
</organism>
<gene>
    <name evidence="2" type="ORF">AAFH96_30495</name>
</gene>
<name>A0ABV5D050_9ACTN</name>
<protein>
    <submittedName>
        <fullName evidence="2">Serine/threonine protein kinase</fullName>
    </submittedName>
</protein>
<proteinExistence type="predicted"/>
<keyword evidence="2" id="KW-0808">Transferase</keyword>
<evidence type="ECO:0000313" key="3">
    <source>
        <dbReference type="Proteomes" id="UP001582793"/>
    </source>
</evidence>
<sequence length="156" mass="16489">MRNGHTTADGDTAPEVARTGPDGEITETRPCAHCGRPVPQRAAAGRPFRYCRDNDGACQRESRNTRMRHRNSPGLAGQVARTWEAVDRLDQVVGTLTEALHAELSPAGVERRLAEADAAAAARVAAAHAERDEARADAESAARAAGQAREQASAAA</sequence>
<evidence type="ECO:0000313" key="2">
    <source>
        <dbReference type="EMBL" id="MFB6397391.1"/>
    </source>
</evidence>
<accession>A0ABV5D050</accession>
<comment type="caution">
    <text evidence="2">The sequence shown here is derived from an EMBL/GenBank/DDBJ whole genome shotgun (WGS) entry which is preliminary data.</text>
</comment>
<evidence type="ECO:0000256" key="1">
    <source>
        <dbReference type="SAM" id="MobiDB-lite"/>
    </source>
</evidence>
<dbReference type="EMBL" id="JBCGDC010000141">
    <property type="protein sequence ID" value="MFB6397391.1"/>
    <property type="molecule type" value="Genomic_DNA"/>
</dbReference>